<dbReference type="KEGG" id="arac:E0W69_000580"/>
<gene>
    <name evidence="1" type="ORF">E0W69_000580</name>
</gene>
<evidence type="ECO:0000313" key="1">
    <source>
        <dbReference type="EMBL" id="QES87217.1"/>
    </source>
</evidence>
<evidence type="ECO:0000313" key="2">
    <source>
        <dbReference type="Proteomes" id="UP000292424"/>
    </source>
</evidence>
<dbReference type="AlphaFoldDB" id="A0A5P2FWE5"/>
<accession>A0A5P2FWE5</accession>
<sequence>MKYSHIKLINIFLLLVFVTVDLSAQQKKIGVYCEINGPIFFERGPLILNVPSERSRLKKVDSSDINSKFEDLFNFYKNNISNPTLELGRIADTILNDNNYSVILIKENFSDDSIFPVFKKSKTDRSFFQKDLRSLKEKYGVDSIILIRGEYGFELEKIYSFANGDKRNSMLLRITLIDLNNNRLRAYGERYTTRIVLHWNQPPNYPTVAEGYNDLFYNKIIPMFKRKMKNLLEGKKML</sequence>
<dbReference type="Proteomes" id="UP000292424">
    <property type="component" value="Chromosome"/>
</dbReference>
<dbReference type="RefSeq" id="WP_131328095.1">
    <property type="nucleotide sequence ID" value="NZ_CP044016.1"/>
</dbReference>
<name>A0A5P2FWE5_9BACT</name>
<proteinExistence type="predicted"/>
<protein>
    <submittedName>
        <fullName evidence="1">Uncharacterized protein</fullName>
    </submittedName>
</protein>
<keyword evidence="2" id="KW-1185">Reference proteome</keyword>
<organism evidence="1 2">
    <name type="scientific">Rhizosphaericola mali</name>
    <dbReference type="NCBI Taxonomy" id="2545455"/>
    <lineage>
        <taxon>Bacteria</taxon>
        <taxon>Pseudomonadati</taxon>
        <taxon>Bacteroidota</taxon>
        <taxon>Chitinophagia</taxon>
        <taxon>Chitinophagales</taxon>
        <taxon>Chitinophagaceae</taxon>
        <taxon>Rhizosphaericola</taxon>
    </lineage>
</organism>
<reference evidence="1 2" key="1">
    <citation type="submission" date="2019-09" db="EMBL/GenBank/DDBJ databases">
        <title>Complete genome sequence of Arachidicoccus sp. B3-10 isolated from apple orchard soil.</title>
        <authorList>
            <person name="Kim H.S."/>
            <person name="Han K.-I."/>
            <person name="Suh M.K."/>
            <person name="Lee K.C."/>
            <person name="Eom M.K."/>
            <person name="Kim J.-S."/>
            <person name="Kang S.W."/>
            <person name="Sin Y."/>
            <person name="Lee J.-S."/>
        </authorList>
    </citation>
    <scope>NUCLEOTIDE SEQUENCE [LARGE SCALE GENOMIC DNA]</scope>
    <source>
        <strain evidence="1 2">B3-10</strain>
    </source>
</reference>
<dbReference type="EMBL" id="CP044016">
    <property type="protein sequence ID" value="QES87217.1"/>
    <property type="molecule type" value="Genomic_DNA"/>
</dbReference>